<feature type="chain" id="PRO_5045151435" description="Apple domain-containing protein" evidence="1">
    <location>
        <begin position="28"/>
        <end position="894"/>
    </location>
</feature>
<dbReference type="EMBL" id="CP126209">
    <property type="protein sequence ID" value="WIA09953.1"/>
    <property type="molecule type" value="Genomic_DNA"/>
</dbReference>
<evidence type="ECO:0000256" key="1">
    <source>
        <dbReference type="SAM" id="SignalP"/>
    </source>
</evidence>
<accession>A0ABY8TNM0</accession>
<gene>
    <name evidence="3" type="ORF">OEZ85_010166</name>
</gene>
<proteinExistence type="predicted"/>
<keyword evidence="1" id="KW-0732">Signal</keyword>
<dbReference type="Pfam" id="PF00024">
    <property type="entry name" value="PAN_1"/>
    <property type="match status" value="1"/>
</dbReference>
<evidence type="ECO:0000313" key="3">
    <source>
        <dbReference type="EMBL" id="WIA09953.1"/>
    </source>
</evidence>
<dbReference type="Proteomes" id="UP001244341">
    <property type="component" value="Chromosome 2b"/>
</dbReference>
<dbReference type="InterPro" id="IPR003609">
    <property type="entry name" value="Pan_app"/>
</dbReference>
<feature type="domain" description="Apple" evidence="2">
    <location>
        <begin position="717"/>
        <end position="766"/>
    </location>
</feature>
<protein>
    <recommendedName>
        <fullName evidence="2">Apple domain-containing protein</fullName>
    </recommendedName>
</protein>
<name>A0ABY8TNM0_TETOB</name>
<feature type="signal peptide" evidence="1">
    <location>
        <begin position="1"/>
        <end position="27"/>
    </location>
</feature>
<organism evidence="3 4">
    <name type="scientific">Tetradesmus obliquus</name>
    <name type="common">Green alga</name>
    <name type="synonym">Acutodesmus obliquus</name>
    <dbReference type="NCBI Taxonomy" id="3088"/>
    <lineage>
        <taxon>Eukaryota</taxon>
        <taxon>Viridiplantae</taxon>
        <taxon>Chlorophyta</taxon>
        <taxon>core chlorophytes</taxon>
        <taxon>Chlorophyceae</taxon>
        <taxon>CS clade</taxon>
        <taxon>Sphaeropleales</taxon>
        <taxon>Scenedesmaceae</taxon>
        <taxon>Tetradesmus</taxon>
    </lineage>
</organism>
<evidence type="ECO:0000259" key="2">
    <source>
        <dbReference type="Pfam" id="PF00024"/>
    </source>
</evidence>
<keyword evidence="4" id="KW-1185">Reference proteome</keyword>
<sequence>MTSTAYARCVHTCVLVLVASTSLVAHAAAVDQVSARATPRSVSVRRLQQEIGPDDSLNTAEINAIIAKLQQADPEAFVGKDITELRRELASASLNAIVDDSNATISLQVVTTELLESLDATHGPPGQPAPTPPDADVNVTVFSPPEDCPGWGCVCADKPAQAKVAAPDHCQAFITCDGKGTGVKAMCPIAGTGFSPASGTCKALDGPPEAGEKCNFADDSVGPASSARQSSGPASYDCASILSSRATSNIVATTEAGTEGCAPKDPRKPARVEVRASNASMMITTALVRYLEAGPTTALTIASARGAANITAFRAHRRVVTFGGFNNTATVQSSSVWQPRTAVVHFTRPAGAVVLSLAALKPGAGILLLSVDVTEALLPPPELQLSSLTAAPVARPAAGNLTGVKVPITAITNASEPGVAAQSFGAIRNSLKTITNTKWWQRIEKVNDIAGNINNAVGQVIDAAQMRGYAQTYQGVLLGASQCYKHSYSRGAGHIPSNCQGWDNNAGICYENCGGGYYPAWFVCWQHCPGGWADHGAVCHHGMHSYWNHNRGWCGWWDICGTWSRKDCRSCNDGYDRHGCICTRPPRWHWKHSYVRNARLPVCWPDREMQNGLCYPSCGDSYWGEAFMCYNHCPDAFPHECGIGVCAKDANACGKFVANAVFSAVTLAISAVSAVATGGATAIAGALSAAGDTMQFFGSTKACVDSRIHPRSRMAIVTVRDREFKGDHIEQFDWIDWDNCLLRCRNNPGCKGVDFNSHISRCILLGKINEGPHGRTAHAPGCHTAVAIMRMPADSASWQFSVGHDIVLRGEPMRIDKALALEHSNYMAVCQLACVERNCDFIAYSSRFCVMMSRNGGTDPRTIAGTAAAPVHSVMINMAQWNDWDAGGIYPAGI</sequence>
<evidence type="ECO:0000313" key="4">
    <source>
        <dbReference type="Proteomes" id="UP001244341"/>
    </source>
</evidence>
<reference evidence="3 4" key="1">
    <citation type="submission" date="2023-05" db="EMBL/GenBank/DDBJ databases">
        <title>A 100% complete, gapless, phased diploid assembly of the Scenedesmus obliquus UTEX 3031 genome.</title>
        <authorList>
            <person name="Biondi T.C."/>
            <person name="Hanschen E.R."/>
            <person name="Kwon T."/>
            <person name="Eng W."/>
            <person name="Kruse C.P.S."/>
            <person name="Koehler S.I."/>
            <person name="Kunde Y."/>
            <person name="Gleasner C.D."/>
            <person name="You Mak K.T."/>
            <person name="Polle J."/>
            <person name="Hovde B.T."/>
            <person name="Starkenburg S.R."/>
        </authorList>
    </citation>
    <scope>NUCLEOTIDE SEQUENCE [LARGE SCALE GENOMIC DNA]</scope>
    <source>
        <strain evidence="3 4">DOE0152z</strain>
    </source>
</reference>